<name>A0ABT2CQW9_9ACTN</name>
<evidence type="ECO:0000256" key="4">
    <source>
        <dbReference type="ARBA" id="ARBA00014657"/>
    </source>
</evidence>
<comment type="similarity">
    <text evidence="2 14 15">Belongs to the thiolase-like superfamily. Beta-ketoacyl-ACP synthases family.</text>
</comment>
<dbReference type="Proteomes" id="UP001431313">
    <property type="component" value="Unassembled WGS sequence"/>
</dbReference>
<dbReference type="Pfam" id="PF02801">
    <property type="entry name" value="Ketoacyl-synt_C"/>
    <property type="match status" value="1"/>
</dbReference>
<feature type="domain" description="Ketosynthase family 3 (KS3)" evidence="16">
    <location>
        <begin position="22"/>
        <end position="430"/>
    </location>
</feature>
<evidence type="ECO:0000256" key="11">
    <source>
        <dbReference type="ARBA" id="ARBA00024006"/>
    </source>
</evidence>
<evidence type="ECO:0000256" key="13">
    <source>
        <dbReference type="ARBA" id="ARBA00047659"/>
    </source>
</evidence>
<comment type="pathway">
    <text evidence="1 14">Lipid metabolism; fatty acid biosynthesis.</text>
</comment>
<dbReference type="InterPro" id="IPR017568">
    <property type="entry name" value="3-oxoacyl-ACP_synth-2"/>
</dbReference>
<dbReference type="SMART" id="SM00825">
    <property type="entry name" value="PKS_KS"/>
    <property type="match status" value="1"/>
</dbReference>
<evidence type="ECO:0000256" key="14">
    <source>
        <dbReference type="PIRNR" id="PIRNR000447"/>
    </source>
</evidence>
<evidence type="ECO:0000256" key="12">
    <source>
        <dbReference type="ARBA" id="ARBA00047318"/>
    </source>
</evidence>
<evidence type="ECO:0000256" key="8">
    <source>
        <dbReference type="ARBA" id="ARBA00023098"/>
    </source>
</evidence>
<dbReference type="InterPro" id="IPR014030">
    <property type="entry name" value="Ketoacyl_synth_N"/>
</dbReference>
<dbReference type="InterPro" id="IPR016039">
    <property type="entry name" value="Thiolase-like"/>
</dbReference>
<keyword evidence="6 14" id="KW-0808">Transferase</keyword>
<dbReference type="PANTHER" id="PTHR11712:SF336">
    <property type="entry name" value="3-OXOACYL-[ACYL-CARRIER-PROTEIN] SYNTHASE, MITOCHONDRIAL"/>
    <property type="match status" value="1"/>
</dbReference>
<dbReference type="Gene3D" id="3.40.47.10">
    <property type="match status" value="1"/>
</dbReference>
<sequence length="431" mass="44521">MTATVTVTDTGERGDTGRDRARRRVMVTGYGAVTPLGHSVGETWAAMLAGRSGIDTVEAIDVTDLGVRIGGQVRGFTPGRYMPPMVSRRADPYAQYALAAALEACEHAGLVVDDHLAPRVAVIIGSGYGPVGSIYRAANRLRDKGPRAIGPFTQVTTAMDSAAGEISMRLGTQGPSRAQSTACASGADAVGAAMRMISHGEADIVLAGGADACVTTVDLAGSGNARALSTRNDDPTAACRPFDTHRDGFVMSEGAAVLVLEAAEVADRRGATALAELTGYGASSDAHHWTAPHPEGRGACLAVEAALRDAGITGEDVDYVNAHGTGTLLNDATETAVLRKVLGDRVTRIPVSSTKSMTGHMIGAAGAVELVASIQVLRTGDVPPTVNCDEPIDPDINFVPHRAQHHEGMRIALSNSFGFGGHNAALVVRAV</sequence>
<comment type="caution">
    <text evidence="17">The sequence shown here is derived from an EMBL/GenBank/DDBJ whole genome shotgun (WGS) entry which is preliminary data.</text>
</comment>
<keyword evidence="8" id="KW-0443">Lipid metabolism</keyword>
<dbReference type="GO" id="GO:0004315">
    <property type="term" value="F:3-oxoacyl-[acyl-carrier-protein] synthase activity"/>
    <property type="evidence" value="ECO:0007669"/>
    <property type="project" value="UniProtKB-EC"/>
</dbReference>
<evidence type="ECO:0000256" key="5">
    <source>
        <dbReference type="ARBA" id="ARBA00022516"/>
    </source>
</evidence>
<comment type="function">
    <text evidence="11 14">Involved in the type II fatty acid elongation cycle. Catalyzes the elongation of a wide range of acyl-ACP by the addition of two carbons from malonyl-ACP to an acyl acceptor. Can efficiently catalyze the conversion of palmitoleoyl-ACP (cis-hexadec-9-enoyl-ACP) to cis-vaccenoyl-ACP (cis-octadec-11-enoyl-ACP), an essential step in the thermal regulation of fatty acid composition.</text>
</comment>
<keyword evidence="10 14" id="KW-0012">Acyltransferase</keyword>
<dbReference type="NCBIfam" id="NF005589">
    <property type="entry name" value="PRK07314.1"/>
    <property type="match status" value="1"/>
</dbReference>
<dbReference type="InterPro" id="IPR000794">
    <property type="entry name" value="Beta-ketoacyl_synthase"/>
</dbReference>
<accession>A0ABT2CQW9</accession>
<keyword evidence="5 14" id="KW-0444">Lipid biosynthesis</keyword>
<dbReference type="PROSITE" id="PS52004">
    <property type="entry name" value="KS3_2"/>
    <property type="match status" value="1"/>
</dbReference>
<keyword evidence="7" id="KW-0276">Fatty acid metabolism</keyword>
<gene>
    <name evidence="17" type="primary">fabF</name>
    <name evidence="17" type="ORF">NX801_30200</name>
</gene>
<evidence type="ECO:0000313" key="18">
    <source>
        <dbReference type="Proteomes" id="UP001431313"/>
    </source>
</evidence>
<evidence type="ECO:0000256" key="2">
    <source>
        <dbReference type="ARBA" id="ARBA00008467"/>
    </source>
</evidence>
<dbReference type="SUPFAM" id="SSF53901">
    <property type="entry name" value="Thiolase-like"/>
    <property type="match status" value="1"/>
</dbReference>
<reference evidence="17" key="1">
    <citation type="submission" date="2022-08" db="EMBL/GenBank/DDBJ databases">
        <authorList>
            <person name="Somphong A."/>
            <person name="Phongsopitanun W."/>
        </authorList>
    </citation>
    <scope>NUCLEOTIDE SEQUENCE</scope>
    <source>
        <strain evidence="17">LP05-1</strain>
    </source>
</reference>
<evidence type="ECO:0000256" key="10">
    <source>
        <dbReference type="ARBA" id="ARBA00023315"/>
    </source>
</evidence>
<dbReference type="EMBL" id="JANUGQ010000048">
    <property type="protein sequence ID" value="MCS0639834.1"/>
    <property type="molecule type" value="Genomic_DNA"/>
</dbReference>
<proteinExistence type="inferred from homology"/>
<evidence type="ECO:0000256" key="9">
    <source>
        <dbReference type="ARBA" id="ARBA00023160"/>
    </source>
</evidence>
<dbReference type="PANTHER" id="PTHR11712">
    <property type="entry name" value="POLYKETIDE SYNTHASE-RELATED"/>
    <property type="match status" value="1"/>
</dbReference>
<comment type="catalytic activity">
    <reaction evidence="12 14">
        <text>(9Z)-hexadecenoyl-[ACP] + malonyl-[ACP] + H(+) = 3-oxo-(11Z)-octadecenoyl-[ACP] + holo-[ACP] + CO2</text>
        <dbReference type="Rhea" id="RHEA:55040"/>
        <dbReference type="Rhea" id="RHEA-COMP:9623"/>
        <dbReference type="Rhea" id="RHEA-COMP:9685"/>
        <dbReference type="Rhea" id="RHEA-COMP:10800"/>
        <dbReference type="Rhea" id="RHEA-COMP:14074"/>
        <dbReference type="ChEBI" id="CHEBI:15378"/>
        <dbReference type="ChEBI" id="CHEBI:16526"/>
        <dbReference type="ChEBI" id="CHEBI:64479"/>
        <dbReference type="ChEBI" id="CHEBI:78449"/>
        <dbReference type="ChEBI" id="CHEBI:83989"/>
        <dbReference type="ChEBI" id="CHEBI:138538"/>
        <dbReference type="EC" id="2.3.1.179"/>
    </reaction>
</comment>
<evidence type="ECO:0000313" key="17">
    <source>
        <dbReference type="EMBL" id="MCS0639834.1"/>
    </source>
</evidence>
<dbReference type="EC" id="2.3.1.179" evidence="3 14"/>
<organism evidence="17 18">
    <name type="scientific">Streptomyces pyxinae</name>
    <dbReference type="NCBI Taxonomy" id="2970734"/>
    <lineage>
        <taxon>Bacteria</taxon>
        <taxon>Bacillati</taxon>
        <taxon>Actinomycetota</taxon>
        <taxon>Actinomycetes</taxon>
        <taxon>Kitasatosporales</taxon>
        <taxon>Streptomycetaceae</taxon>
        <taxon>Streptomyces</taxon>
    </lineage>
</organism>
<dbReference type="Pfam" id="PF00109">
    <property type="entry name" value="ketoacyl-synt"/>
    <property type="match status" value="1"/>
</dbReference>
<evidence type="ECO:0000256" key="3">
    <source>
        <dbReference type="ARBA" id="ARBA00012356"/>
    </source>
</evidence>
<dbReference type="PIRSF" id="PIRSF000447">
    <property type="entry name" value="KAS_II"/>
    <property type="match status" value="1"/>
</dbReference>
<evidence type="ECO:0000259" key="16">
    <source>
        <dbReference type="PROSITE" id="PS52004"/>
    </source>
</evidence>
<dbReference type="NCBIfam" id="TIGR03150">
    <property type="entry name" value="fabF"/>
    <property type="match status" value="1"/>
</dbReference>
<evidence type="ECO:0000256" key="7">
    <source>
        <dbReference type="ARBA" id="ARBA00022832"/>
    </source>
</evidence>
<evidence type="ECO:0000256" key="6">
    <source>
        <dbReference type="ARBA" id="ARBA00022679"/>
    </source>
</evidence>
<evidence type="ECO:0000256" key="15">
    <source>
        <dbReference type="RuleBase" id="RU003694"/>
    </source>
</evidence>
<keyword evidence="18" id="KW-1185">Reference proteome</keyword>
<evidence type="ECO:0000256" key="1">
    <source>
        <dbReference type="ARBA" id="ARBA00005194"/>
    </source>
</evidence>
<dbReference type="InterPro" id="IPR020841">
    <property type="entry name" value="PKS_Beta-ketoAc_synthase_dom"/>
</dbReference>
<dbReference type="CDD" id="cd00834">
    <property type="entry name" value="KAS_I_II"/>
    <property type="match status" value="1"/>
</dbReference>
<protein>
    <recommendedName>
        <fullName evidence="4 14">3-oxoacyl-[acyl-carrier-protein] synthase 2</fullName>
        <ecNumber evidence="3 14">2.3.1.179</ecNumber>
    </recommendedName>
</protein>
<comment type="catalytic activity">
    <reaction evidence="13 14">
        <text>a fatty acyl-[ACP] + malonyl-[ACP] + H(+) = a 3-oxoacyl-[ACP] + holo-[ACP] + CO2</text>
        <dbReference type="Rhea" id="RHEA:22836"/>
        <dbReference type="Rhea" id="RHEA-COMP:9623"/>
        <dbReference type="Rhea" id="RHEA-COMP:9685"/>
        <dbReference type="Rhea" id="RHEA-COMP:9916"/>
        <dbReference type="Rhea" id="RHEA-COMP:14125"/>
        <dbReference type="ChEBI" id="CHEBI:15378"/>
        <dbReference type="ChEBI" id="CHEBI:16526"/>
        <dbReference type="ChEBI" id="CHEBI:64479"/>
        <dbReference type="ChEBI" id="CHEBI:78449"/>
        <dbReference type="ChEBI" id="CHEBI:78776"/>
        <dbReference type="ChEBI" id="CHEBI:138651"/>
    </reaction>
</comment>
<dbReference type="InterPro" id="IPR014031">
    <property type="entry name" value="Ketoacyl_synth_C"/>
</dbReference>
<keyword evidence="9 14" id="KW-0275">Fatty acid biosynthesis</keyword>
<dbReference type="RefSeq" id="WP_258791156.1">
    <property type="nucleotide sequence ID" value="NZ_JANUGQ010000048.1"/>
</dbReference>